<keyword evidence="2" id="KW-0805">Transcription regulation</keyword>
<dbReference type="Gene3D" id="3.40.190.290">
    <property type="match status" value="1"/>
</dbReference>
<evidence type="ECO:0000256" key="2">
    <source>
        <dbReference type="ARBA" id="ARBA00023015"/>
    </source>
</evidence>
<accession>A0A378SLE0</accession>
<comment type="similarity">
    <text evidence="1">Belongs to the LysR transcriptional regulatory family.</text>
</comment>
<dbReference type="Pfam" id="PF03466">
    <property type="entry name" value="LysR_substrate"/>
    <property type="match status" value="1"/>
</dbReference>
<keyword evidence="5" id="KW-0804">Transcription</keyword>
<dbReference type="FunFam" id="1.10.10.10:FF:000001">
    <property type="entry name" value="LysR family transcriptional regulator"/>
    <property type="match status" value="1"/>
</dbReference>
<evidence type="ECO:0000256" key="1">
    <source>
        <dbReference type="ARBA" id="ARBA00009437"/>
    </source>
</evidence>
<dbReference type="OMA" id="GIPPMVN"/>
<dbReference type="InterPro" id="IPR000847">
    <property type="entry name" value="LysR_HTH_N"/>
</dbReference>
<dbReference type="CDD" id="cd08436">
    <property type="entry name" value="PBP2_LTTR_like_3"/>
    <property type="match status" value="1"/>
</dbReference>
<dbReference type="GO" id="GO:0003700">
    <property type="term" value="F:DNA-binding transcription factor activity"/>
    <property type="evidence" value="ECO:0007669"/>
    <property type="project" value="InterPro"/>
</dbReference>
<dbReference type="PRINTS" id="PR00039">
    <property type="entry name" value="HTHLYSR"/>
</dbReference>
<evidence type="ECO:0000256" key="4">
    <source>
        <dbReference type="ARBA" id="ARBA00023159"/>
    </source>
</evidence>
<dbReference type="EMBL" id="UGQM01000001">
    <property type="protein sequence ID" value="STZ43530.1"/>
    <property type="molecule type" value="Genomic_DNA"/>
</dbReference>
<dbReference type="PANTHER" id="PTHR30346">
    <property type="entry name" value="TRANSCRIPTIONAL DUAL REGULATOR HCAR-RELATED"/>
    <property type="match status" value="1"/>
</dbReference>
<dbReference type="InterPro" id="IPR036390">
    <property type="entry name" value="WH_DNA-bd_sf"/>
</dbReference>
<evidence type="ECO:0000259" key="8">
    <source>
        <dbReference type="PROSITE" id="PS50931"/>
    </source>
</evidence>
<dbReference type="RefSeq" id="WP_011894423.1">
    <property type="nucleotide sequence ID" value="NZ_JACKST010000104.1"/>
</dbReference>
<organism evidence="9 10">
    <name type="scientific">Mycolicibacterium gilvum</name>
    <dbReference type="NCBI Taxonomy" id="1804"/>
    <lineage>
        <taxon>Bacteria</taxon>
        <taxon>Bacillati</taxon>
        <taxon>Actinomycetota</taxon>
        <taxon>Actinomycetes</taxon>
        <taxon>Mycobacteriales</taxon>
        <taxon>Mycobacteriaceae</taxon>
        <taxon>Mycolicibacterium</taxon>
    </lineage>
</organism>
<dbReference type="GO" id="GO:0032993">
    <property type="term" value="C:protein-DNA complex"/>
    <property type="evidence" value="ECO:0007669"/>
    <property type="project" value="TreeGrafter"/>
</dbReference>
<name>A0A378SLE0_9MYCO</name>
<feature type="domain" description="HTH lysR-type" evidence="8">
    <location>
        <begin position="1"/>
        <end position="58"/>
    </location>
</feature>
<evidence type="ECO:0000313" key="9">
    <source>
        <dbReference type="EMBL" id="STZ43530.1"/>
    </source>
</evidence>
<dbReference type="InterPro" id="IPR005119">
    <property type="entry name" value="LysR_subst-bd"/>
</dbReference>
<dbReference type="GO" id="GO:0003677">
    <property type="term" value="F:DNA binding"/>
    <property type="evidence" value="ECO:0007669"/>
    <property type="project" value="UniProtKB-KW"/>
</dbReference>
<proteinExistence type="inferred from homology"/>
<dbReference type="PROSITE" id="PS50931">
    <property type="entry name" value="HTH_LYSR"/>
    <property type="match status" value="1"/>
</dbReference>
<dbReference type="InterPro" id="IPR036388">
    <property type="entry name" value="WH-like_DNA-bd_sf"/>
</dbReference>
<dbReference type="PANTHER" id="PTHR30346:SF28">
    <property type="entry name" value="HTH-TYPE TRANSCRIPTIONAL REGULATOR CYNR"/>
    <property type="match status" value="1"/>
</dbReference>
<evidence type="ECO:0000256" key="3">
    <source>
        <dbReference type="ARBA" id="ARBA00023125"/>
    </source>
</evidence>
<keyword evidence="3" id="KW-0238">DNA-binding</keyword>
<evidence type="ECO:0000256" key="5">
    <source>
        <dbReference type="ARBA" id="ARBA00023163"/>
    </source>
</evidence>
<dbReference type="AlphaFoldDB" id="A0A378SLE0"/>
<evidence type="ECO:0000256" key="6">
    <source>
        <dbReference type="ARBA" id="ARBA00040885"/>
    </source>
</evidence>
<dbReference type="SUPFAM" id="SSF46785">
    <property type="entry name" value="Winged helix' DNA-binding domain"/>
    <property type="match status" value="1"/>
</dbReference>
<dbReference type="Gene3D" id="1.10.10.10">
    <property type="entry name" value="Winged helix-like DNA-binding domain superfamily/Winged helix DNA-binding domain"/>
    <property type="match status" value="1"/>
</dbReference>
<protein>
    <recommendedName>
        <fullName evidence="6">Probable hydrogen peroxide-inducible genes activator</fullName>
    </recommendedName>
</protein>
<keyword evidence="4" id="KW-0010">Activator</keyword>
<gene>
    <name evidence="9" type="primary">cynR_1</name>
    <name evidence="9" type="ORF">NCTC10742_02755</name>
</gene>
<evidence type="ECO:0000256" key="7">
    <source>
        <dbReference type="ARBA" id="ARBA00056658"/>
    </source>
</evidence>
<evidence type="ECO:0000313" key="10">
    <source>
        <dbReference type="Proteomes" id="UP000254291"/>
    </source>
</evidence>
<reference evidence="9 10" key="1">
    <citation type="submission" date="2018-06" db="EMBL/GenBank/DDBJ databases">
        <authorList>
            <consortium name="Pathogen Informatics"/>
            <person name="Doyle S."/>
        </authorList>
    </citation>
    <scope>NUCLEOTIDE SEQUENCE [LARGE SCALE GENOMIC DNA]</scope>
    <source>
        <strain evidence="9 10">NCTC10742</strain>
    </source>
</reference>
<dbReference type="Proteomes" id="UP000254291">
    <property type="component" value="Unassembled WGS sequence"/>
</dbReference>
<dbReference type="Pfam" id="PF00126">
    <property type="entry name" value="HTH_1"/>
    <property type="match status" value="1"/>
</dbReference>
<dbReference type="SUPFAM" id="SSF53850">
    <property type="entry name" value="Periplasmic binding protein-like II"/>
    <property type="match status" value="1"/>
</dbReference>
<sequence>MELRQLEYFVAIVEEGGFTRAASRERVAQPAVSAQIRRLERSVGQPLLTRTSREVRLTRAGEALLPHARAALAAVRDGRAAVDDVAGLLRGSVAIGTVTLHPMNVAHLIAEFHADHPDVEITLGTATSDVLIAELGDGRLDLAIVSIAVDEDLPGLEVAVITDEAVEAAVADGHPLAHRRSLSLEQLSRHPLISLPAGTGLRTRLDTACAAAGLRPRIAFEATSPAELAELARHGLGVAILPQSMARGGSGLHALRLAPELRGRLVWAWRADGANPAARVLGERARAMAVSPGSGAPAVVPGA</sequence>
<comment type="function">
    <text evidence="7">Required for the induction the katG gene for catalase. Involved in the response to hydrogen peroxide.</text>
</comment>